<dbReference type="SUPFAM" id="SSF81383">
    <property type="entry name" value="F-box domain"/>
    <property type="match status" value="1"/>
</dbReference>
<dbReference type="Gene3D" id="1.20.1280.50">
    <property type="match status" value="1"/>
</dbReference>
<reference evidence="1" key="1">
    <citation type="submission" date="2015-06" db="UniProtKB">
        <authorList>
            <consortium name="EnsemblPlants"/>
        </authorList>
    </citation>
    <scope>IDENTIFICATION</scope>
</reference>
<proteinExistence type="predicted"/>
<dbReference type="PANTHER" id="PTHR32133">
    <property type="entry name" value="OS07G0120400 PROTEIN"/>
    <property type="match status" value="1"/>
</dbReference>
<dbReference type="InterPro" id="IPR036047">
    <property type="entry name" value="F-box-like_dom_sf"/>
</dbReference>
<name>N1QUR5_AEGTA</name>
<dbReference type="AlphaFoldDB" id="N1QUR5"/>
<dbReference type="EnsemblPlants" id="EMT13015">
    <property type="protein sequence ID" value="EMT13015"/>
    <property type="gene ID" value="F775_22734"/>
</dbReference>
<dbReference type="ExpressionAtlas" id="N1QUR5">
    <property type="expression patterns" value="baseline"/>
</dbReference>
<dbReference type="PANTHER" id="PTHR32133:SF318">
    <property type="entry name" value="GENOME ASSEMBLY, CHROMOSOME: II"/>
    <property type="match status" value="1"/>
</dbReference>
<sequence length="442" mass="48653">MPPPPPVLMEELLEEVFFRLPPDEPAWLVRASAVCMPWRRILANPGFRRRYREFHPTPPVLGILEKVGARIVAIPAHFPAQTCHPEWYAMDCRHGRALFTEFGKTNDLVVLDPVTGHHRRVPSPFNRLACYSAAVLCATQGCDHHGCQDGHFLVAVVCRDALQGVTLGRLYSSETNLWTELASVHHPDVNYTTSTMAAPSVLVGDTLYFNIHGDIECQLGTLCLSMFEKPIVGNGTLVTVEDGGLGFAALVDVTNLTLWSREAGLEGAMGWTKLRVIDLKKLVPDGALSIPTRFEFDALAIPTKYRRLPPGGLEISGFAEGTQVIFVCTSVDSYMVDLRSGRARKQWVRLLRARGDEFVIQVSFKLKLQEQGLLDQVGGGNNDLSGFTEGTQVIFVTTSVGSYLADLKTGRASKVSGPVRQFFPFMSFYIPAMEAASTSQGQ</sequence>
<organism evidence="1">
    <name type="scientific">Aegilops tauschii</name>
    <name type="common">Tausch's goatgrass</name>
    <name type="synonym">Aegilops squarrosa</name>
    <dbReference type="NCBI Taxonomy" id="37682"/>
    <lineage>
        <taxon>Eukaryota</taxon>
        <taxon>Viridiplantae</taxon>
        <taxon>Streptophyta</taxon>
        <taxon>Embryophyta</taxon>
        <taxon>Tracheophyta</taxon>
        <taxon>Spermatophyta</taxon>
        <taxon>Magnoliopsida</taxon>
        <taxon>Liliopsida</taxon>
        <taxon>Poales</taxon>
        <taxon>Poaceae</taxon>
        <taxon>BOP clade</taxon>
        <taxon>Pooideae</taxon>
        <taxon>Triticodae</taxon>
        <taxon>Triticeae</taxon>
        <taxon>Triticinae</taxon>
        <taxon>Aegilops</taxon>
    </lineage>
</organism>
<protein>
    <recommendedName>
        <fullName evidence="2">F-box domain-containing protein</fullName>
    </recommendedName>
</protein>
<evidence type="ECO:0008006" key="2">
    <source>
        <dbReference type="Google" id="ProtNLM"/>
    </source>
</evidence>
<accession>N1QUR5</accession>
<evidence type="ECO:0000313" key="1">
    <source>
        <dbReference type="EnsemblPlants" id="EMT13015"/>
    </source>
</evidence>